<evidence type="ECO:0000256" key="4">
    <source>
        <dbReference type="ARBA" id="ARBA00022485"/>
    </source>
</evidence>
<dbReference type="Gene3D" id="3.40.50.740">
    <property type="match status" value="1"/>
</dbReference>
<dbReference type="InterPro" id="IPR006656">
    <property type="entry name" value="Mopterin_OxRdtase"/>
</dbReference>
<evidence type="ECO:0000256" key="2">
    <source>
        <dbReference type="ARBA" id="ARBA00001966"/>
    </source>
</evidence>
<evidence type="ECO:0000256" key="3">
    <source>
        <dbReference type="ARBA" id="ARBA00010312"/>
    </source>
</evidence>
<keyword evidence="4" id="KW-0004">4Fe-4S</keyword>
<dbReference type="GO" id="GO:0030151">
    <property type="term" value="F:molybdenum ion binding"/>
    <property type="evidence" value="ECO:0007669"/>
    <property type="project" value="InterPro"/>
</dbReference>
<evidence type="ECO:0000256" key="10">
    <source>
        <dbReference type="SAM" id="MobiDB-lite"/>
    </source>
</evidence>
<evidence type="ECO:0000313" key="13">
    <source>
        <dbReference type="Proteomes" id="UP000193907"/>
    </source>
</evidence>
<dbReference type="Proteomes" id="UP000193907">
    <property type="component" value="Unassembled WGS sequence"/>
</dbReference>
<dbReference type="NCBIfam" id="TIGR01701">
    <property type="entry name" value="Fdhalpha-like"/>
    <property type="match status" value="1"/>
</dbReference>
<feature type="domain" description="Molybdopterin oxidoreductase" evidence="11">
    <location>
        <begin position="127"/>
        <end position="503"/>
    </location>
</feature>
<dbReference type="CDD" id="cd02767">
    <property type="entry name" value="MopB_ydeP"/>
    <property type="match status" value="1"/>
</dbReference>
<dbReference type="PANTHER" id="PTHR43105">
    <property type="entry name" value="RESPIRATORY NITRATE REDUCTASE"/>
    <property type="match status" value="1"/>
</dbReference>
<keyword evidence="13" id="KW-1185">Reference proteome</keyword>
<evidence type="ECO:0000256" key="6">
    <source>
        <dbReference type="ARBA" id="ARBA00022723"/>
    </source>
</evidence>
<dbReference type="PANTHER" id="PTHR43105:SF4">
    <property type="entry name" value="PROTEIN YDEP"/>
    <property type="match status" value="1"/>
</dbReference>
<evidence type="ECO:0000256" key="7">
    <source>
        <dbReference type="ARBA" id="ARBA00023002"/>
    </source>
</evidence>
<dbReference type="GO" id="GO:0008863">
    <property type="term" value="F:formate dehydrogenase (NAD+) activity"/>
    <property type="evidence" value="ECO:0007669"/>
    <property type="project" value="InterPro"/>
</dbReference>
<dbReference type="CDD" id="cd02787">
    <property type="entry name" value="MopB_CT_ydeP"/>
    <property type="match status" value="1"/>
</dbReference>
<dbReference type="InterPro" id="IPR037951">
    <property type="entry name" value="MopB_CT_YdeP"/>
</dbReference>
<keyword evidence="9" id="KW-0411">Iron-sulfur</keyword>
<reference evidence="12 13" key="1">
    <citation type="submission" date="2016-01" db="EMBL/GenBank/DDBJ databases">
        <title>The new phylogeny of the genus Mycobacterium.</title>
        <authorList>
            <person name="Tarcisio F."/>
            <person name="Conor M."/>
            <person name="Antonella G."/>
            <person name="Elisabetta G."/>
            <person name="Giulia F.S."/>
            <person name="Sara T."/>
            <person name="Anna F."/>
            <person name="Clotilde B."/>
            <person name="Roberto B."/>
            <person name="Veronica D.S."/>
            <person name="Fabio R."/>
            <person name="Monica P."/>
            <person name="Olivier J."/>
            <person name="Enrico T."/>
            <person name="Nicola S."/>
        </authorList>
    </citation>
    <scope>NUCLEOTIDE SEQUENCE [LARGE SCALE GENOMIC DNA]</scope>
    <source>
        <strain evidence="12 13">DSM 44243</strain>
    </source>
</reference>
<evidence type="ECO:0000256" key="9">
    <source>
        <dbReference type="ARBA" id="ARBA00023014"/>
    </source>
</evidence>
<keyword evidence="7" id="KW-0560">Oxidoreductase</keyword>
<keyword evidence="5" id="KW-0500">Molybdenum</keyword>
<dbReference type="EMBL" id="LQOM01000006">
    <property type="protein sequence ID" value="ORV19588.1"/>
    <property type="molecule type" value="Genomic_DNA"/>
</dbReference>
<sequence length="770" mass="84657">MLGQGTPESAAPGCGPGEGRPKKRDYHHPAAGWGAAMSVSKVLLQRRELLEGPQVIVRMNHENGGFDCPGCAWPDDRKGLRLDICENGIKHSTWEMDPKRVGPDFFAAHSVTELLTWSDFALEDAGRLTQPMVYDPQSDHYVPIEWERAFALIGETLRGLDSPNQASFYTSGRLGNEATFLYQWFVREFGTNNFPDCSNMCQEASGVALLTTLGTGKGTVDLVDWEESDCLIIMGVNAATNAPRMLTALVEAHRRGAAIVHINPLIEAAATRTIVPHEMLDMALFRATDISTMNIQPRTGGDFALIRGVAKALLETAKDDPAAIDELFIERYTRGFAQYKAACEAVSWPEIEHQSGVPVDQIRGLADVYRNARASIIAWCLGVSQHAHGPDAVREIVNLLLLRGNIGREGAGPCPIRGHSNVQGNRTCGVDHHPSEEFLDRIAAACEIDVPREHGLDVVATINAMHRGDVKVFFGMGGNFALAAPDTAYTFEALRQCELTVHVSTKLNRSHLVHGRRALILPCVARTEIDRQASGIQSITVEDSMSMVHLSVGMKEPASPHLLSEPAIVAGIAEATLPNSKTPWRELVADYDLIRNRMAKGLYGFEDFNRRVRQPLGFRIRQPARELVFLTDSGKAEFSAAELPNVVPPEGQLILGTMRSHDQFNTTVYSDDDRYRGVKNLRTLLFMNTIDMAEMGISEFDYIDITSIAKDGTRRSVYGYRAVGYDIPRGCAAGYMPELNVLCPIGNFNAESGQPVMKHVPIEVTRSAAR</sequence>
<dbReference type="PIRSF" id="PIRSF000144">
    <property type="entry name" value="CbbBc"/>
    <property type="match status" value="1"/>
</dbReference>
<comment type="caution">
    <text evidence="12">The sequence shown here is derived from an EMBL/GenBank/DDBJ whole genome shotgun (WGS) entry which is preliminary data.</text>
</comment>
<evidence type="ECO:0000256" key="8">
    <source>
        <dbReference type="ARBA" id="ARBA00023004"/>
    </source>
</evidence>
<dbReference type="InterPro" id="IPR041953">
    <property type="entry name" value="YdeP_MopB"/>
</dbReference>
<dbReference type="InterPro" id="IPR010046">
    <property type="entry name" value="Mopterin_OxRdtse_a_bac"/>
</dbReference>
<feature type="region of interest" description="Disordered" evidence="10">
    <location>
        <begin position="1"/>
        <end position="29"/>
    </location>
</feature>
<dbReference type="STRING" id="28045.AWB95_01255"/>
<proteinExistence type="inferred from homology"/>
<dbReference type="Pfam" id="PF00384">
    <property type="entry name" value="Molybdopterin"/>
    <property type="match status" value="1"/>
</dbReference>
<gene>
    <name evidence="12" type="ORF">AWB95_01255</name>
</gene>
<evidence type="ECO:0000313" key="12">
    <source>
        <dbReference type="EMBL" id="ORV19588.1"/>
    </source>
</evidence>
<dbReference type="AlphaFoldDB" id="A0A1X1RWX1"/>
<name>A0A1X1RWX1_MYCCE</name>
<comment type="cofactor">
    <cofactor evidence="1">
        <name>Mo-bis(molybdopterin guanine dinucleotide)</name>
        <dbReference type="ChEBI" id="CHEBI:60539"/>
    </cofactor>
</comment>
<dbReference type="InterPro" id="IPR050123">
    <property type="entry name" value="Prok_molybdopt-oxidoreductase"/>
</dbReference>
<evidence type="ECO:0000259" key="11">
    <source>
        <dbReference type="Pfam" id="PF00384"/>
    </source>
</evidence>
<protein>
    <submittedName>
        <fullName evidence="12">Formate dehydrogenase</fullName>
    </submittedName>
</protein>
<dbReference type="SUPFAM" id="SSF53706">
    <property type="entry name" value="Formate dehydrogenase/DMSO reductase, domains 1-3"/>
    <property type="match status" value="1"/>
</dbReference>
<evidence type="ECO:0000256" key="1">
    <source>
        <dbReference type="ARBA" id="ARBA00001942"/>
    </source>
</evidence>
<keyword evidence="6" id="KW-0479">Metal-binding</keyword>
<keyword evidence="8" id="KW-0408">Iron</keyword>
<comment type="similarity">
    <text evidence="3">Belongs to the prokaryotic molybdopterin-containing oxidoreductase family.</text>
</comment>
<dbReference type="InterPro" id="IPR009010">
    <property type="entry name" value="Asp_de-COase-like_dom_sf"/>
</dbReference>
<dbReference type="Gene3D" id="3.40.228.10">
    <property type="entry name" value="Dimethylsulfoxide Reductase, domain 2"/>
    <property type="match status" value="1"/>
</dbReference>
<organism evidence="12 13">
    <name type="scientific">Mycobacterium celatum</name>
    <dbReference type="NCBI Taxonomy" id="28045"/>
    <lineage>
        <taxon>Bacteria</taxon>
        <taxon>Bacillati</taxon>
        <taxon>Actinomycetota</taxon>
        <taxon>Actinomycetes</taxon>
        <taxon>Mycobacteriales</taxon>
        <taxon>Mycobacteriaceae</taxon>
        <taxon>Mycobacterium</taxon>
    </lineage>
</organism>
<dbReference type="GO" id="GO:0051539">
    <property type="term" value="F:4 iron, 4 sulfur cluster binding"/>
    <property type="evidence" value="ECO:0007669"/>
    <property type="project" value="UniProtKB-KW"/>
</dbReference>
<comment type="cofactor">
    <cofactor evidence="2">
        <name>[4Fe-4S] cluster</name>
        <dbReference type="ChEBI" id="CHEBI:49883"/>
    </cofactor>
</comment>
<evidence type="ECO:0000256" key="5">
    <source>
        <dbReference type="ARBA" id="ARBA00022505"/>
    </source>
</evidence>
<accession>A0A1X1RWX1</accession>
<dbReference type="SUPFAM" id="SSF50692">
    <property type="entry name" value="ADC-like"/>
    <property type="match status" value="1"/>
</dbReference>
<dbReference type="GO" id="GO:0016020">
    <property type="term" value="C:membrane"/>
    <property type="evidence" value="ECO:0007669"/>
    <property type="project" value="TreeGrafter"/>
</dbReference>